<evidence type="ECO:0000313" key="2">
    <source>
        <dbReference type="EMBL" id="SHI39909.1"/>
    </source>
</evidence>
<dbReference type="AlphaFoldDB" id="A0A1M6ATR0"/>
<dbReference type="EMBL" id="FQZQ01000001">
    <property type="protein sequence ID" value="SHI39909.1"/>
    <property type="molecule type" value="Genomic_DNA"/>
</dbReference>
<dbReference type="STRING" id="1470563.SAMN05444000_10144"/>
<name>A0A1M6ATR0_9RHOB</name>
<dbReference type="OrthoDB" id="9807911at2"/>
<evidence type="ECO:0000259" key="1">
    <source>
        <dbReference type="Pfam" id="PF13649"/>
    </source>
</evidence>
<dbReference type="GO" id="GO:0008168">
    <property type="term" value="F:methyltransferase activity"/>
    <property type="evidence" value="ECO:0007669"/>
    <property type="project" value="UniProtKB-KW"/>
</dbReference>
<keyword evidence="3" id="KW-1185">Reference proteome</keyword>
<feature type="domain" description="Methyltransferase" evidence="1">
    <location>
        <begin position="63"/>
        <end position="153"/>
    </location>
</feature>
<keyword evidence="2" id="KW-0489">Methyltransferase</keyword>
<dbReference type="GO" id="GO:0032259">
    <property type="term" value="P:methylation"/>
    <property type="evidence" value="ECO:0007669"/>
    <property type="project" value="UniProtKB-KW"/>
</dbReference>
<dbReference type="Pfam" id="PF13649">
    <property type="entry name" value="Methyltransf_25"/>
    <property type="match status" value="1"/>
</dbReference>
<gene>
    <name evidence="2" type="ORF">SAMN05444000_10144</name>
</gene>
<dbReference type="Proteomes" id="UP000183982">
    <property type="component" value="Unassembled WGS sequence"/>
</dbReference>
<proteinExistence type="predicted"/>
<dbReference type="InterPro" id="IPR029063">
    <property type="entry name" value="SAM-dependent_MTases_sf"/>
</dbReference>
<sequence>MTDKDTENPSLDGAYALETPEDSRRLYANWAETYDQTFAQAHDYLLPLLVAQAYKDEGGTGLVLDVGAGTGLCGQELIALNIGPVDATDISQEMLNVAATKSIYRTLFAGDLTARLAVEDDTYAGVVSSGTFTNGHVGPEAFDELLRITQPGGLLALSINTVHYDAKGFKAKLQDLDGQITDLHLPEVRIYGESATDGHKDDTVYIALFRKA</sequence>
<dbReference type="RefSeq" id="WP_073248204.1">
    <property type="nucleotide sequence ID" value="NZ_FQZQ01000001.1"/>
</dbReference>
<dbReference type="CDD" id="cd02440">
    <property type="entry name" value="AdoMet_MTases"/>
    <property type="match status" value="1"/>
</dbReference>
<keyword evidence="2" id="KW-0808">Transferase</keyword>
<protein>
    <submittedName>
        <fullName evidence="2">Methyltransferase domain-containing protein</fullName>
    </submittedName>
</protein>
<evidence type="ECO:0000313" key="3">
    <source>
        <dbReference type="Proteomes" id="UP000183982"/>
    </source>
</evidence>
<accession>A0A1M6ATR0</accession>
<organism evidence="2 3">
    <name type="scientific">Shimia gijangensis</name>
    <dbReference type="NCBI Taxonomy" id="1470563"/>
    <lineage>
        <taxon>Bacteria</taxon>
        <taxon>Pseudomonadati</taxon>
        <taxon>Pseudomonadota</taxon>
        <taxon>Alphaproteobacteria</taxon>
        <taxon>Rhodobacterales</taxon>
        <taxon>Roseobacteraceae</taxon>
    </lineage>
</organism>
<dbReference type="SUPFAM" id="SSF53335">
    <property type="entry name" value="S-adenosyl-L-methionine-dependent methyltransferases"/>
    <property type="match status" value="1"/>
</dbReference>
<dbReference type="InterPro" id="IPR041698">
    <property type="entry name" value="Methyltransf_25"/>
</dbReference>
<dbReference type="Gene3D" id="3.40.50.150">
    <property type="entry name" value="Vaccinia Virus protein VP39"/>
    <property type="match status" value="1"/>
</dbReference>
<reference evidence="3" key="1">
    <citation type="submission" date="2016-11" db="EMBL/GenBank/DDBJ databases">
        <authorList>
            <person name="Varghese N."/>
            <person name="Submissions S."/>
        </authorList>
    </citation>
    <scope>NUCLEOTIDE SEQUENCE [LARGE SCALE GENOMIC DNA]</scope>
    <source>
        <strain evidence="3">DSM 100564</strain>
    </source>
</reference>